<dbReference type="Proteomes" id="UP000626092">
    <property type="component" value="Unassembled WGS sequence"/>
</dbReference>
<evidence type="ECO:0000256" key="1">
    <source>
        <dbReference type="SAM" id="Phobius"/>
    </source>
</evidence>
<keyword evidence="3" id="KW-1185">Reference proteome</keyword>
<reference evidence="2" key="1">
    <citation type="submission" date="2019-11" db="EMBL/GenBank/DDBJ databases">
        <authorList>
            <person name="Liu Y."/>
            <person name="Hou J."/>
            <person name="Li T.-Q."/>
            <person name="Guan C.-H."/>
            <person name="Wu X."/>
            <person name="Wu H.-Z."/>
            <person name="Ling F."/>
            <person name="Zhang R."/>
            <person name="Shi X.-G."/>
            <person name="Ren J.-P."/>
            <person name="Chen E.-F."/>
            <person name="Sun J.-M."/>
        </authorList>
    </citation>
    <scope>NUCLEOTIDE SEQUENCE</scope>
    <source>
        <strain evidence="2">Adult_tree_wgs_1</strain>
        <tissue evidence="2">Leaves</tissue>
    </source>
</reference>
<protein>
    <submittedName>
        <fullName evidence="2">Uncharacterized protein</fullName>
    </submittedName>
</protein>
<proteinExistence type="predicted"/>
<evidence type="ECO:0000313" key="3">
    <source>
        <dbReference type="Proteomes" id="UP000626092"/>
    </source>
</evidence>
<gene>
    <name evidence="2" type="ORF">RHSIM_RhsimUnG0099500</name>
</gene>
<keyword evidence="1" id="KW-0812">Transmembrane</keyword>
<feature type="transmembrane region" description="Helical" evidence="1">
    <location>
        <begin position="62"/>
        <end position="82"/>
    </location>
</feature>
<evidence type="ECO:0000313" key="2">
    <source>
        <dbReference type="EMBL" id="KAF7114033.1"/>
    </source>
</evidence>
<dbReference type="AlphaFoldDB" id="A0A834G1N1"/>
<dbReference type="OrthoDB" id="1724875at2759"/>
<keyword evidence="1" id="KW-0472">Membrane</keyword>
<keyword evidence="1" id="KW-1133">Transmembrane helix</keyword>
<name>A0A834G1N1_RHOSS</name>
<comment type="caution">
    <text evidence="2">The sequence shown here is derived from an EMBL/GenBank/DDBJ whole genome shotgun (WGS) entry which is preliminary data.</text>
</comment>
<accession>A0A834G1N1</accession>
<dbReference type="EMBL" id="WJXA01000240">
    <property type="protein sequence ID" value="KAF7114033.1"/>
    <property type="molecule type" value="Genomic_DNA"/>
</dbReference>
<sequence>MVWYLSGYYPWNVKAVKHMKHRTNQEETHTVSISLVHLIKLCKSYYLSIFPPCPYLNFFDDIAVSHVHIFLCLSTCVLVFMVKDGSRHAVNSIQQTSNSLFLCELHEIIHARAEVIGESAKIDMLLKAKRGDKEEKRKSLGTQEQ</sequence>
<organism evidence="2 3">
    <name type="scientific">Rhododendron simsii</name>
    <name type="common">Sims's rhododendron</name>
    <dbReference type="NCBI Taxonomy" id="118357"/>
    <lineage>
        <taxon>Eukaryota</taxon>
        <taxon>Viridiplantae</taxon>
        <taxon>Streptophyta</taxon>
        <taxon>Embryophyta</taxon>
        <taxon>Tracheophyta</taxon>
        <taxon>Spermatophyta</taxon>
        <taxon>Magnoliopsida</taxon>
        <taxon>eudicotyledons</taxon>
        <taxon>Gunneridae</taxon>
        <taxon>Pentapetalae</taxon>
        <taxon>asterids</taxon>
        <taxon>Ericales</taxon>
        <taxon>Ericaceae</taxon>
        <taxon>Ericoideae</taxon>
        <taxon>Rhodoreae</taxon>
        <taxon>Rhododendron</taxon>
    </lineage>
</organism>